<keyword evidence="4 7" id="KW-0436">Ligase</keyword>
<dbReference type="InterPro" id="IPR036565">
    <property type="entry name" value="Mur-like_cat_sf"/>
</dbReference>
<evidence type="ECO:0000259" key="9">
    <source>
        <dbReference type="Pfam" id="PF02875"/>
    </source>
</evidence>
<dbReference type="RefSeq" id="WP_078928353.1">
    <property type="nucleotide sequence ID" value="NZ_FUXX01000009.1"/>
</dbReference>
<evidence type="ECO:0000256" key="7">
    <source>
        <dbReference type="HAMAP-Rule" id="MF_00639"/>
    </source>
</evidence>
<dbReference type="InterPro" id="IPR036615">
    <property type="entry name" value="Mur_ligase_C_dom_sf"/>
</dbReference>
<dbReference type="AlphaFoldDB" id="A0A1T4V578"/>
<keyword evidence="5 7" id="KW-0547">Nucleotide-binding</keyword>
<dbReference type="Proteomes" id="UP000242432">
    <property type="component" value="Unassembled WGS sequence"/>
</dbReference>
<evidence type="ECO:0000256" key="5">
    <source>
        <dbReference type="ARBA" id="ARBA00022741"/>
    </source>
</evidence>
<proteinExistence type="inferred from homology"/>
<reference evidence="12" key="1">
    <citation type="submission" date="2017-02" db="EMBL/GenBank/DDBJ databases">
        <authorList>
            <person name="Varghese N."/>
            <person name="Submissions S."/>
        </authorList>
    </citation>
    <scope>NUCLEOTIDE SEQUENCE [LARGE SCALE GENOMIC DNA]</scope>
    <source>
        <strain evidence="12">DSM 3072</strain>
    </source>
</reference>
<evidence type="ECO:0000256" key="4">
    <source>
        <dbReference type="ARBA" id="ARBA00022598"/>
    </source>
</evidence>
<dbReference type="Gene3D" id="3.90.190.20">
    <property type="entry name" value="Mur ligase, C-terminal domain"/>
    <property type="match status" value="1"/>
</dbReference>
<keyword evidence="7 8" id="KW-0961">Cell wall biogenesis/degradation</keyword>
<evidence type="ECO:0000256" key="2">
    <source>
        <dbReference type="ARBA" id="ARBA00004752"/>
    </source>
</evidence>
<name>A0A1T4V578_9GAMM</name>
<dbReference type="InterPro" id="IPR005762">
    <property type="entry name" value="MurD"/>
</dbReference>
<keyword evidence="3 7" id="KW-0963">Cytoplasm</keyword>
<accession>A0A1T4V578</accession>
<dbReference type="Pfam" id="PF02875">
    <property type="entry name" value="Mur_ligase_C"/>
    <property type="match status" value="1"/>
</dbReference>
<comment type="function">
    <text evidence="7 8">Cell wall formation. Catalyzes the addition of glutamate to the nucleotide precursor UDP-N-acetylmuramoyl-L-alanine (UMA).</text>
</comment>
<feature type="domain" description="Mur ligase central" evidence="10">
    <location>
        <begin position="112"/>
        <end position="284"/>
    </location>
</feature>
<keyword evidence="6 7" id="KW-0067">ATP-binding</keyword>
<comment type="pathway">
    <text evidence="2 7 8">Cell wall biogenesis; peptidoglycan biosynthesis.</text>
</comment>
<dbReference type="EMBL" id="FUXX01000009">
    <property type="protein sequence ID" value="SKA60115.1"/>
    <property type="molecule type" value="Genomic_DNA"/>
</dbReference>
<organism evidence="11 12">
    <name type="scientific">Succinivibrio dextrinosolvens DSM 3072</name>
    <dbReference type="NCBI Taxonomy" id="1123324"/>
    <lineage>
        <taxon>Bacteria</taxon>
        <taxon>Pseudomonadati</taxon>
        <taxon>Pseudomonadota</taxon>
        <taxon>Gammaproteobacteria</taxon>
        <taxon>Aeromonadales</taxon>
        <taxon>Succinivibrionaceae</taxon>
        <taxon>Succinivibrio</taxon>
    </lineage>
</organism>
<dbReference type="STRING" id="83771.SAMN02910357_00621"/>
<comment type="subcellular location">
    <subcellularLocation>
        <location evidence="1 7 8">Cytoplasm</location>
    </subcellularLocation>
</comment>
<evidence type="ECO:0000256" key="8">
    <source>
        <dbReference type="RuleBase" id="RU003664"/>
    </source>
</evidence>
<feature type="binding site" evidence="7">
    <location>
        <begin position="114"/>
        <end position="120"/>
    </location>
    <ligand>
        <name>ATP</name>
        <dbReference type="ChEBI" id="CHEBI:30616"/>
    </ligand>
</feature>
<evidence type="ECO:0000259" key="10">
    <source>
        <dbReference type="Pfam" id="PF08245"/>
    </source>
</evidence>
<dbReference type="SUPFAM" id="SSF51984">
    <property type="entry name" value="MurCD N-terminal domain"/>
    <property type="match status" value="1"/>
</dbReference>
<evidence type="ECO:0000313" key="12">
    <source>
        <dbReference type="Proteomes" id="UP000242432"/>
    </source>
</evidence>
<evidence type="ECO:0000256" key="6">
    <source>
        <dbReference type="ARBA" id="ARBA00022840"/>
    </source>
</evidence>
<dbReference type="GO" id="GO:0005737">
    <property type="term" value="C:cytoplasm"/>
    <property type="evidence" value="ECO:0007669"/>
    <property type="project" value="UniProtKB-SubCell"/>
</dbReference>
<dbReference type="NCBIfam" id="TIGR01087">
    <property type="entry name" value="murD"/>
    <property type="match status" value="1"/>
</dbReference>
<dbReference type="InterPro" id="IPR004101">
    <property type="entry name" value="Mur_ligase_C"/>
</dbReference>
<sequence length="446" mass="48926">MNKNLDGKKIAVIGLGISNISAIKYLIKHDLKVLTVFDTRHNPPHVGDLPTGIDLRLGPISADVLVEYDMVVISPGLSIYDEEIAKVIKAGVEVVGDIELFAREAKAPIVGITGSNGKSTVTALTGFMADTAGIKVAIGANIGVPVFDILSDDVELYVLELSSFELETTKSLKLAACTILNVSEDHLDRYHGDIEEYALAKKAIFKNCKNVIVNREDPRTYPNESDLKKYNIISFGLDNKGTYGIERARDGIYLTKNMVRIINVNELRIYGVHNYLNALACLALTECVNISKNSQLKALRRFTGLPHRCQLVKTIKKVCYYNDSKATNVASSEAAIVGLRDIHSKGIILLAGGLGKGQDFTPLKKYIGNEVKAVFCFGKDKQKLLDLNPELCFDVETMEEGLNKAYEMAKDGQAVLLSPACASFDQFKGFEDRGQVFVELVGKLQE</sequence>
<dbReference type="Gene3D" id="3.40.50.720">
    <property type="entry name" value="NAD(P)-binding Rossmann-like Domain"/>
    <property type="match status" value="1"/>
</dbReference>
<dbReference type="HAMAP" id="MF_00639">
    <property type="entry name" value="MurD"/>
    <property type="match status" value="1"/>
</dbReference>
<comment type="similarity">
    <text evidence="7">Belongs to the MurCDEF family.</text>
</comment>
<protein>
    <recommendedName>
        <fullName evidence="7 8">UDP-N-acetylmuramoylalanine--D-glutamate ligase</fullName>
        <ecNumber evidence="7 8">6.3.2.9</ecNumber>
    </recommendedName>
    <alternativeName>
        <fullName evidence="7">D-glutamic acid-adding enzyme</fullName>
    </alternativeName>
    <alternativeName>
        <fullName evidence="7">UDP-N-acetylmuramoyl-L-alanyl-D-glutamate synthetase</fullName>
    </alternativeName>
</protein>
<feature type="domain" description="Mur ligase C-terminal" evidence="9">
    <location>
        <begin position="307"/>
        <end position="421"/>
    </location>
</feature>
<dbReference type="PANTHER" id="PTHR43692:SF1">
    <property type="entry name" value="UDP-N-ACETYLMURAMOYLALANINE--D-GLUTAMATE LIGASE"/>
    <property type="match status" value="1"/>
</dbReference>
<dbReference type="UniPathway" id="UPA00219"/>
<dbReference type="PANTHER" id="PTHR43692">
    <property type="entry name" value="UDP-N-ACETYLMURAMOYLALANINE--D-GLUTAMATE LIGASE"/>
    <property type="match status" value="1"/>
</dbReference>
<dbReference type="GO" id="GO:0005524">
    <property type="term" value="F:ATP binding"/>
    <property type="evidence" value="ECO:0007669"/>
    <property type="project" value="UniProtKB-UniRule"/>
</dbReference>
<keyword evidence="7 8" id="KW-0573">Peptidoglycan synthesis</keyword>
<dbReference type="EC" id="6.3.2.9" evidence="7 8"/>
<evidence type="ECO:0000256" key="3">
    <source>
        <dbReference type="ARBA" id="ARBA00022490"/>
    </source>
</evidence>
<dbReference type="GO" id="GO:0051301">
    <property type="term" value="P:cell division"/>
    <property type="evidence" value="ECO:0007669"/>
    <property type="project" value="UniProtKB-KW"/>
</dbReference>
<gene>
    <name evidence="7" type="primary">murD</name>
    <name evidence="11" type="ORF">SAMN02745213_00815</name>
</gene>
<dbReference type="GO" id="GO:0071555">
    <property type="term" value="P:cell wall organization"/>
    <property type="evidence" value="ECO:0007669"/>
    <property type="project" value="UniProtKB-KW"/>
</dbReference>
<dbReference type="GO" id="GO:0009252">
    <property type="term" value="P:peptidoglycan biosynthetic process"/>
    <property type="evidence" value="ECO:0007669"/>
    <property type="project" value="UniProtKB-UniRule"/>
</dbReference>
<dbReference type="SUPFAM" id="SSF53244">
    <property type="entry name" value="MurD-like peptide ligases, peptide-binding domain"/>
    <property type="match status" value="1"/>
</dbReference>
<comment type="catalytic activity">
    <reaction evidence="7 8">
        <text>UDP-N-acetyl-alpha-D-muramoyl-L-alanine + D-glutamate + ATP = UDP-N-acetyl-alpha-D-muramoyl-L-alanyl-D-glutamate + ADP + phosphate + H(+)</text>
        <dbReference type="Rhea" id="RHEA:16429"/>
        <dbReference type="ChEBI" id="CHEBI:15378"/>
        <dbReference type="ChEBI" id="CHEBI:29986"/>
        <dbReference type="ChEBI" id="CHEBI:30616"/>
        <dbReference type="ChEBI" id="CHEBI:43474"/>
        <dbReference type="ChEBI" id="CHEBI:83898"/>
        <dbReference type="ChEBI" id="CHEBI:83900"/>
        <dbReference type="ChEBI" id="CHEBI:456216"/>
        <dbReference type="EC" id="6.3.2.9"/>
    </reaction>
</comment>
<dbReference type="GO" id="GO:0008360">
    <property type="term" value="P:regulation of cell shape"/>
    <property type="evidence" value="ECO:0007669"/>
    <property type="project" value="UniProtKB-KW"/>
</dbReference>
<dbReference type="InterPro" id="IPR013221">
    <property type="entry name" value="Mur_ligase_cen"/>
</dbReference>
<dbReference type="Pfam" id="PF08245">
    <property type="entry name" value="Mur_ligase_M"/>
    <property type="match status" value="1"/>
</dbReference>
<keyword evidence="12" id="KW-1185">Reference proteome</keyword>
<dbReference type="SUPFAM" id="SSF53623">
    <property type="entry name" value="MurD-like peptide ligases, catalytic domain"/>
    <property type="match status" value="1"/>
</dbReference>
<dbReference type="GO" id="GO:0008764">
    <property type="term" value="F:UDP-N-acetylmuramoylalanine-D-glutamate ligase activity"/>
    <property type="evidence" value="ECO:0007669"/>
    <property type="project" value="UniProtKB-UniRule"/>
</dbReference>
<dbReference type="Gene3D" id="3.40.1190.10">
    <property type="entry name" value="Mur-like, catalytic domain"/>
    <property type="match status" value="1"/>
</dbReference>
<keyword evidence="7 8" id="KW-0131">Cell cycle</keyword>
<evidence type="ECO:0000256" key="1">
    <source>
        <dbReference type="ARBA" id="ARBA00004496"/>
    </source>
</evidence>
<evidence type="ECO:0000313" key="11">
    <source>
        <dbReference type="EMBL" id="SKA60115.1"/>
    </source>
</evidence>
<keyword evidence="7 8" id="KW-0132">Cell division</keyword>
<keyword evidence="7 8" id="KW-0133">Cell shape</keyword>
<dbReference type="Pfam" id="PF21799">
    <property type="entry name" value="MurD-like_N"/>
    <property type="match status" value="1"/>
</dbReference>